<feature type="region of interest" description="Disordered" evidence="1">
    <location>
        <begin position="633"/>
        <end position="662"/>
    </location>
</feature>
<proteinExistence type="predicted"/>
<dbReference type="Proteomes" id="UP001251857">
    <property type="component" value="Unassembled WGS sequence"/>
</dbReference>
<evidence type="ECO:0000256" key="1">
    <source>
        <dbReference type="SAM" id="MobiDB-lite"/>
    </source>
</evidence>
<name>A0ABU3C3Y0_9GAMM</name>
<dbReference type="RefSeq" id="WP_311654166.1">
    <property type="nucleotide sequence ID" value="NZ_JAVRIB010000024.1"/>
</dbReference>
<comment type="caution">
    <text evidence="2">The sequence shown here is derived from an EMBL/GenBank/DDBJ whole genome shotgun (WGS) entry which is preliminary data.</text>
</comment>
<feature type="compositionally biased region" description="Basic and acidic residues" evidence="1">
    <location>
        <begin position="649"/>
        <end position="662"/>
    </location>
</feature>
<reference evidence="2 3" key="1">
    <citation type="submission" date="2023-09" db="EMBL/GenBank/DDBJ databases">
        <authorList>
            <person name="Rey-Velasco X."/>
        </authorList>
    </citation>
    <scope>NUCLEOTIDE SEQUENCE [LARGE SCALE GENOMIC DNA]</scope>
    <source>
        <strain evidence="2 3">W335</strain>
    </source>
</reference>
<evidence type="ECO:0000313" key="2">
    <source>
        <dbReference type="EMBL" id="MDT0636271.1"/>
    </source>
</evidence>
<protein>
    <submittedName>
        <fullName evidence="2">Uncharacterized protein</fullName>
    </submittedName>
</protein>
<accession>A0ABU3C3Y0</accession>
<gene>
    <name evidence="2" type="ORF">RM532_15065</name>
</gene>
<keyword evidence="3" id="KW-1185">Reference proteome</keyword>
<sequence length="662" mass="71924">MQDRQQEPSQAPDPRLVAAFEQALVNLEAARSFGKVIHQNRVLAQAQKLLQSGAGVAQLYAAAPRFAAAGLFAGGDWADPDKLQTALVRGTLQGGGPNATAEMLSELRLLAIATGALTDPRLDAGAARAYLEQVLANNLDMLVPAATEAAREQGGVVAGRVRRLFEFIIDVLGAGGILGALLFEVERVLLQRPIMTQRVESLLRAARRALDEVGEDDQTVAQARYFIAALYGPSERAGGVAPDDYAALLAGLDGEALAQEARQFGASMRRTGLVAPQHASLLRHLVDQAPELLAEALGLDRVGQVSLLEFPELIADIIRFAVTPQTARCIYGLSRMLAGGILFFPPVPPVFSRLMLLPVHPRVGALLTSASGYARPPSPNVLLLAGVISVLGQPRGVDQGHNPTCQAGRAISMWAQNDIGFLLEAVAHAARDDELVMHFEGEALNSGALAFGLATQLHTELDAVSLVLTPHLDRLYMEMSRRTIHRPGDGHRWVNPEFHGWWVYRGFAELMDGKGAVRGCDDFIRGFYAAYHPVYNGGRSLVYVQPCGIAVTNHEASFVGWHAIAIQRVGLDPSGAWRVYFLNPNRDKGQNWGLGVRTSTNDCGECEGESSLPFEQFASRLYVYHYEEREHGDTAATNLPSVRRRRPDHRRDRGSRGDQEDT</sequence>
<organism evidence="2 3">
    <name type="scientific">Spectribacter hydrogenoxidans</name>
    <dbReference type="NCBI Taxonomy" id="3075608"/>
    <lineage>
        <taxon>Bacteria</taxon>
        <taxon>Pseudomonadati</taxon>
        <taxon>Pseudomonadota</taxon>
        <taxon>Gammaproteobacteria</taxon>
        <taxon>Salinisphaerales</taxon>
        <taxon>Salinisphaeraceae</taxon>
        <taxon>Spectribacter</taxon>
    </lineage>
</organism>
<dbReference type="EMBL" id="JAVRIB010000024">
    <property type="protein sequence ID" value="MDT0636271.1"/>
    <property type="molecule type" value="Genomic_DNA"/>
</dbReference>
<evidence type="ECO:0000313" key="3">
    <source>
        <dbReference type="Proteomes" id="UP001251857"/>
    </source>
</evidence>